<evidence type="ECO:0000313" key="4">
    <source>
        <dbReference type="Proteomes" id="UP000239800"/>
    </source>
</evidence>
<gene>
    <name evidence="3" type="ORF">BST85_04450</name>
</gene>
<dbReference type="OrthoDB" id="7560678at2"/>
<name>A0A2S7KNM9_9FLAO</name>
<protein>
    <recommendedName>
        <fullName evidence="5">Glycosyl transferase family 1 domain-containing protein</fullName>
    </recommendedName>
</protein>
<dbReference type="InterPro" id="IPR001296">
    <property type="entry name" value="Glyco_trans_1"/>
</dbReference>
<proteinExistence type="predicted"/>
<dbReference type="EMBL" id="MQUB01000001">
    <property type="protein sequence ID" value="PQB04236.1"/>
    <property type="molecule type" value="Genomic_DNA"/>
</dbReference>
<evidence type="ECO:0000313" key="3">
    <source>
        <dbReference type="EMBL" id="PQB04236.1"/>
    </source>
</evidence>
<organism evidence="3 4">
    <name type="scientific">Aureitalea marina</name>
    <dbReference type="NCBI Taxonomy" id="930804"/>
    <lineage>
        <taxon>Bacteria</taxon>
        <taxon>Pseudomonadati</taxon>
        <taxon>Bacteroidota</taxon>
        <taxon>Flavobacteriia</taxon>
        <taxon>Flavobacteriales</taxon>
        <taxon>Flavobacteriaceae</taxon>
        <taxon>Aureitalea</taxon>
    </lineage>
</organism>
<evidence type="ECO:0000259" key="1">
    <source>
        <dbReference type="Pfam" id="PF00534"/>
    </source>
</evidence>
<evidence type="ECO:0008006" key="5">
    <source>
        <dbReference type="Google" id="ProtNLM"/>
    </source>
</evidence>
<feature type="domain" description="Glycosyl transferase family 1" evidence="1">
    <location>
        <begin position="184"/>
        <end position="350"/>
    </location>
</feature>
<dbReference type="Pfam" id="PF13439">
    <property type="entry name" value="Glyco_transf_4"/>
    <property type="match status" value="1"/>
</dbReference>
<evidence type="ECO:0000259" key="2">
    <source>
        <dbReference type="Pfam" id="PF13439"/>
    </source>
</evidence>
<dbReference type="PANTHER" id="PTHR45947:SF3">
    <property type="entry name" value="SULFOQUINOVOSYL TRANSFERASE SQD2"/>
    <property type="match status" value="1"/>
</dbReference>
<dbReference type="Gene3D" id="3.40.50.2000">
    <property type="entry name" value="Glycogen Phosphorylase B"/>
    <property type="match status" value="2"/>
</dbReference>
<dbReference type="Pfam" id="PF00534">
    <property type="entry name" value="Glycos_transf_1"/>
    <property type="match status" value="1"/>
</dbReference>
<dbReference type="PANTHER" id="PTHR45947">
    <property type="entry name" value="SULFOQUINOVOSYL TRANSFERASE SQD2"/>
    <property type="match status" value="1"/>
</dbReference>
<feature type="domain" description="Glycosyltransferase subfamily 4-like N-terminal" evidence="2">
    <location>
        <begin position="58"/>
        <end position="180"/>
    </location>
</feature>
<reference evidence="3 4" key="1">
    <citation type="submission" date="2016-11" db="EMBL/GenBank/DDBJ databases">
        <title>Trade-off between light-utilization and light-protection in marine flavobacteria.</title>
        <authorList>
            <person name="Kumagai Y."/>
        </authorList>
    </citation>
    <scope>NUCLEOTIDE SEQUENCE [LARGE SCALE GENOMIC DNA]</scope>
    <source>
        <strain evidence="3 4">NBRC 107741</strain>
    </source>
</reference>
<sequence>MIAIVTPNPDTPAETFVRQHIRLIQPGKTVVVYWEGNGNSLDGISSNRIPARSNSVLGKLVSLRSYMLWGYPGLLVGHQGKQLEKFFKHHQVEAVLAEFGPTGCAVMRVCDRLNLPLFVNFHGHDATVMAKRKLIRRAYRFLNKRATGFICGSNHFKQILIDLNISANKIQVIPCGIEMEEFGPLEQGKDDGLVLAVGRFVEKKAPHLTIQAFAKVVEQCPEARLEMIGGGPLLEECKILIDRLDLTQQVILHGVKDHQFVKSKMKQASVFVQHSVIASNGDMESQGVSLLEAMASSTPQVVTDHNGFSETVLENETGFLVPEGDTNQMANRIIELLSDPIKRSRFGIRSQEIAKSKFESRSMAEKIRNLMLTSSRVI</sequence>
<dbReference type="AlphaFoldDB" id="A0A2S7KNM9"/>
<accession>A0A2S7KNM9</accession>
<dbReference type="GO" id="GO:0016757">
    <property type="term" value="F:glycosyltransferase activity"/>
    <property type="evidence" value="ECO:0007669"/>
    <property type="project" value="InterPro"/>
</dbReference>
<comment type="caution">
    <text evidence="3">The sequence shown here is derived from an EMBL/GenBank/DDBJ whole genome shotgun (WGS) entry which is preliminary data.</text>
</comment>
<dbReference type="SUPFAM" id="SSF53756">
    <property type="entry name" value="UDP-Glycosyltransferase/glycogen phosphorylase"/>
    <property type="match status" value="1"/>
</dbReference>
<keyword evidence="4" id="KW-1185">Reference proteome</keyword>
<dbReference type="Proteomes" id="UP000239800">
    <property type="component" value="Unassembled WGS sequence"/>
</dbReference>
<dbReference type="InterPro" id="IPR028098">
    <property type="entry name" value="Glyco_trans_4-like_N"/>
</dbReference>
<dbReference type="RefSeq" id="WP_104812164.1">
    <property type="nucleotide sequence ID" value="NZ_MQUB01000001.1"/>
</dbReference>
<dbReference type="InterPro" id="IPR050194">
    <property type="entry name" value="Glycosyltransferase_grp1"/>
</dbReference>